<feature type="transmembrane region" description="Helical" evidence="1">
    <location>
        <begin position="29"/>
        <end position="46"/>
    </location>
</feature>
<dbReference type="Proteomes" id="UP000594459">
    <property type="component" value="Chromosome"/>
</dbReference>
<evidence type="ECO:0000313" key="3">
    <source>
        <dbReference type="Proteomes" id="UP000594459"/>
    </source>
</evidence>
<dbReference type="EMBL" id="CP064654">
    <property type="protein sequence ID" value="QPC98476.1"/>
    <property type="molecule type" value="Genomic_DNA"/>
</dbReference>
<keyword evidence="1" id="KW-1133">Transmembrane helix</keyword>
<protein>
    <submittedName>
        <fullName evidence="2">DUF2569 domain-containing protein</fullName>
    </submittedName>
</protein>
<accession>A0A7S8IV68</accession>
<sequence length="261" mass="28996">MQFIARASRSFDRKTRVLVSKLRPTIESAIPWWIVTWLVLSAWKVSGALGEGPSGSDVAYTVLPYLLIALAPVVALRLAESAFTDRSTAWTPRTRLARIGRWRDVAVETAREHRLFGPVGFLASLTIGMLLNVVLRSGEFLLAVPAIGTAAPDWARALFLSMAFETMAMNFLYMVCFVMALRAVPAFPRMLVATWIVDLAFQLRTATIVGSHEALPPDVAIALTGVLQGNVQKVCISIFIWLPYLLLSKRVNLTYRHRLAR</sequence>
<dbReference type="RefSeq" id="WP_200981483.1">
    <property type="nucleotide sequence ID" value="NZ_CP064654.1"/>
</dbReference>
<feature type="transmembrane region" description="Helical" evidence="1">
    <location>
        <begin position="155"/>
        <end position="178"/>
    </location>
</feature>
<gene>
    <name evidence="2" type="ORF">IRL76_11590</name>
</gene>
<keyword evidence="3" id="KW-1185">Reference proteome</keyword>
<evidence type="ECO:0000313" key="2">
    <source>
        <dbReference type="EMBL" id="QPC98476.1"/>
    </source>
</evidence>
<proteinExistence type="predicted"/>
<feature type="transmembrane region" description="Helical" evidence="1">
    <location>
        <begin position="58"/>
        <end position="79"/>
    </location>
</feature>
<reference evidence="2 3" key="1">
    <citation type="submission" date="2020-11" db="EMBL/GenBank/DDBJ databases">
        <title>The genome sequence of Erythrobacter sp. 6D36.</title>
        <authorList>
            <person name="Liu Y."/>
        </authorList>
    </citation>
    <scope>NUCLEOTIDE SEQUENCE [LARGE SCALE GENOMIC DNA]</scope>
    <source>
        <strain evidence="2 3">6D36</strain>
    </source>
</reference>
<dbReference type="AlphaFoldDB" id="A0A7S8IV68"/>
<keyword evidence="1" id="KW-0812">Transmembrane</keyword>
<dbReference type="KEGG" id="qso:IRL76_11590"/>
<feature type="transmembrane region" description="Helical" evidence="1">
    <location>
        <begin position="115"/>
        <end position="135"/>
    </location>
</feature>
<name>A0A7S8IV68_9SPHN</name>
<keyword evidence="1" id="KW-0472">Membrane</keyword>
<organism evidence="2 3">
    <name type="scientific">Qipengyuania soli</name>
    <dbReference type="NCBI Taxonomy" id="2782568"/>
    <lineage>
        <taxon>Bacteria</taxon>
        <taxon>Pseudomonadati</taxon>
        <taxon>Pseudomonadota</taxon>
        <taxon>Alphaproteobacteria</taxon>
        <taxon>Sphingomonadales</taxon>
        <taxon>Erythrobacteraceae</taxon>
        <taxon>Qipengyuania</taxon>
    </lineage>
</organism>
<evidence type="ECO:0000256" key="1">
    <source>
        <dbReference type="SAM" id="Phobius"/>
    </source>
</evidence>